<dbReference type="RefSeq" id="WP_222973376.1">
    <property type="nucleotide sequence ID" value="NZ_JAINVZ010000001.1"/>
</dbReference>
<feature type="transmembrane region" description="Helical" evidence="6">
    <location>
        <begin position="60"/>
        <end position="83"/>
    </location>
</feature>
<dbReference type="PANTHER" id="PTHR43229:SF3">
    <property type="entry name" value="ABC-TYPE MULTIDRUG TRANSPORT SYSTEM, PERMEASE COMPONENT"/>
    <property type="match status" value="1"/>
</dbReference>
<keyword evidence="9" id="KW-1185">Reference proteome</keyword>
<feature type="domain" description="ABC transmembrane type-2" evidence="7">
    <location>
        <begin position="23"/>
        <end position="251"/>
    </location>
</feature>
<feature type="transmembrane region" description="Helical" evidence="6">
    <location>
        <begin position="137"/>
        <end position="160"/>
    </location>
</feature>
<evidence type="ECO:0000256" key="5">
    <source>
        <dbReference type="ARBA" id="ARBA00023251"/>
    </source>
</evidence>
<organism evidence="8 9">
    <name type="scientific">Streptantibioticus parmotrematis</name>
    <dbReference type="NCBI Taxonomy" id="2873249"/>
    <lineage>
        <taxon>Bacteria</taxon>
        <taxon>Bacillati</taxon>
        <taxon>Actinomycetota</taxon>
        <taxon>Actinomycetes</taxon>
        <taxon>Kitasatosporales</taxon>
        <taxon>Streptomycetaceae</taxon>
        <taxon>Streptantibioticus</taxon>
    </lineage>
</organism>
<evidence type="ECO:0000259" key="7">
    <source>
        <dbReference type="PROSITE" id="PS51012"/>
    </source>
</evidence>
<keyword evidence="6" id="KW-0813">Transport</keyword>
<evidence type="ECO:0000313" key="9">
    <source>
        <dbReference type="Proteomes" id="UP001198565"/>
    </source>
</evidence>
<keyword evidence="2 6" id="KW-0812">Transmembrane</keyword>
<dbReference type="EMBL" id="JAINVZ010000001">
    <property type="protein sequence ID" value="MBY8883676.1"/>
    <property type="molecule type" value="Genomic_DNA"/>
</dbReference>
<feature type="transmembrane region" description="Helical" evidence="6">
    <location>
        <begin position="21"/>
        <end position="40"/>
    </location>
</feature>
<comment type="subcellular location">
    <subcellularLocation>
        <location evidence="6">Cell membrane</location>
        <topology evidence="6">Multi-pass membrane protein</topology>
    </subcellularLocation>
    <subcellularLocation>
        <location evidence="1">Membrane</location>
        <topology evidence="1">Multi-pass membrane protein</topology>
    </subcellularLocation>
</comment>
<dbReference type="InterPro" id="IPR051784">
    <property type="entry name" value="Nod_factor_ABC_transporter"/>
</dbReference>
<name>A0ABS7QKG5_9ACTN</name>
<keyword evidence="3 6" id="KW-1133">Transmembrane helix</keyword>
<evidence type="ECO:0000256" key="6">
    <source>
        <dbReference type="RuleBase" id="RU361157"/>
    </source>
</evidence>
<evidence type="ECO:0000256" key="3">
    <source>
        <dbReference type="ARBA" id="ARBA00022989"/>
    </source>
</evidence>
<feature type="transmembrane region" description="Helical" evidence="6">
    <location>
        <begin position="172"/>
        <end position="197"/>
    </location>
</feature>
<dbReference type="Proteomes" id="UP001198565">
    <property type="component" value="Unassembled WGS sequence"/>
</dbReference>
<comment type="caution">
    <text evidence="8">The sequence shown here is derived from an EMBL/GenBank/DDBJ whole genome shotgun (WGS) entry which is preliminary data.</text>
</comment>
<feature type="transmembrane region" description="Helical" evidence="6">
    <location>
        <begin position="224"/>
        <end position="245"/>
    </location>
</feature>
<dbReference type="InterPro" id="IPR000412">
    <property type="entry name" value="ABC_2_transport"/>
</dbReference>
<feature type="transmembrane region" description="Helical" evidence="6">
    <location>
        <begin position="108"/>
        <end position="131"/>
    </location>
</feature>
<evidence type="ECO:0000256" key="2">
    <source>
        <dbReference type="ARBA" id="ARBA00022692"/>
    </source>
</evidence>
<reference evidence="8 9" key="1">
    <citation type="submission" date="2021-08" db="EMBL/GenBank/DDBJ databases">
        <title>Streptomyces sp. PTM05 isolated from lichen.</title>
        <authorList>
            <person name="Somphong A."/>
            <person name="Phongsopitanun W."/>
            <person name="Tanasupawat S."/>
        </authorList>
    </citation>
    <scope>NUCLEOTIDE SEQUENCE [LARGE SCALE GENOMIC DNA]</scope>
    <source>
        <strain evidence="8 9">Ptm05</strain>
    </source>
</reference>
<dbReference type="PIRSF" id="PIRSF006648">
    <property type="entry name" value="DrrB"/>
    <property type="match status" value="1"/>
</dbReference>
<dbReference type="InterPro" id="IPR047817">
    <property type="entry name" value="ABC2_TM_bact-type"/>
</dbReference>
<evidence type="ECO:0000256" key="4">
    <source>
        <dbReference type="ARBA" id="ARBA00023136"/>
    </source>
</evidence>
<evidence type="ECO:0000313" key="8">
    <source>
        <dbReference type="EMBL" id="MBY8883676.1"/>
    </source>
</evidence>
<dbReference type="Pfam" id="PF01061">
    <property type="entry name" value="ABC2_membrane"/>
    <property type="match status" value="1"/>
</dbReference>
<dbReference type="PROSITE" id="PS51012">
    <property type="entry name" value="ABC_TM2"/>
    <property type="match status" value="1"/>
</dbReference>
<proteinExistence type="inferred from homology"/>
<evidence type="ECO:0000256" key="1">
    <source>
        <dbReference type="ARBA" id="ARBA00004141"/>
    </source>
</evidence>
<keyword evidence="6" id="KW-1003">Cell membrane</keyword>
<dbReference type="InterPro" id="IPR013525">
    <property type="entry name" value="ABC2_TM"/>
</dbReference>
<accession>A0ABS7QKG5</accession>
<protein>
    <recommendedName>
        <fullName evidence="6">Transport permease protein</fullName>
    </recommendedName>
</protein>
<comment type="similarity">
    <text evidence="6">Belongs to the ABC-2 integral membrane protein family.</text>
</comment>
<keyword evidence="4 6" id="KW-0472">Membrane</keyword>
<dbReference type="PANTHER" id="PTHR43229">
    <property type="entry name" value="NODULATION PROTEIN J"/>
    <property type="match status" value="1"/>
</dbReference>
<sequence length="252" mass="26706">MKTLRDTWIIFLRSMRYTLHNPAWIILGLAQPILYLALFGPLLERFSAVPGFGSGNSWRVFVPGLLIQQGVFGSLYSGFSILAEAHTGVLDRLKVTPASRLGLLLGRLLRDVVVLFAQTVVLVLGACVAGLRASTTGVLVALVVVVLLGVGISAFSYGLALRVRREEAFSSLLSSLTLPLMLLSGVLLPMSLAPVWLADLARANPVSYVVTAERALFTGDLTGAATVGGAALAAVLVLFGCLFGLRSLRAEA</sequence>
<gene>
    <name evidence="8" type="ORF">K7472_02295</name>
</gene>
<keyword evidence="5" id="KW-0046">Antibiotic resistance</keyword>